<evidence type="ECO:0000313" key="4">
    <source>
        <dbReference type="Proteomes" id="UP000011083"/>
    </source>
</evidence>
<dbReference type="KEGG" id="acan:ACA1_208410"/>
<dbReference type="Gene3D" id="2.40.128.630">
    <property type="match status" value="2"/>
</dbReference>
<evidence type="ECO:0000313" key="3">
    <source>
        <dbReference type="EMBL" id="ELR17963.1"/>
    </source>
</evidence>
<proteinExistence type="predicted"/>
<reference evidence="3 4" key="1">
    <citation type="journal article" date="2013" name="Genome Biol.">
        <title>Genome of Acanthamoeba castellanii highlights extensive lateral gene transfer and early evolution of tyrosine kinase signaling.</title>
        <authorList>
            <person name="Clarke M."/>
            <person name="Lohan A.J."/>
            <person name="Liu B."/>
            <person name="Lagkouvardos I."/>
            <person name="Roy S."/>
            <person name="Zafar N."/>
            <person name="Bertelli C."/>
            <person name="Schilde C."/>
            <person name="Kianianmomeni A."/>
            <person name="Burglin T.R."/>
            <person name="Frech C."/>
            <person name="Turcotte B."/>
            <person name="Kopec K.O."/>
            <person name="Synnott J.M."/>
            <person name="Choo C."/>
            <person name="Paponov I."/>
            <person name="Finkler A."/>
            <person name="Soon Heng Tan C."/>
            <person name="Hutchins A.P."/>
            <person name="Weinmeier T."/>
            <person name="Rattei T."/>
            <person name="Chu J.S."/>
            <person name="Gimenez G."/>
            <person name="Irimia M."/>
            <person name="Rigden D.J."/>
            <person name="Fitzpatrick D.A."/>
            <person name="Lorenzo-Morales J."/>
            <person name="Bateman A."/>
            <person name="Chiu C.H."/>
            <person name="Tang P."/>
            <person name="Hegemann P."/>
            <person name="Fromm H."/>
            <person name="Raoult D."/>
            <person name="Greub G."/>
            <person name="Miranda-Saavedra D."/>
            <person name="Chen N."/>
            <person name="Nash P."/>
            <person name="Ginger M.L."/>
            <person name="Horn M."/>
            <person name="Schaap P."/>
            <person name="Caler L."/>
            <person name="Loftus B."/>
        </authorList>
    </citation>
    <scope>NUCLEOTIDE SEQUENCE [LARGE SCALE GENOMIC DNA]</scope>
    <source>
        <strain evidence="3 4">Neff</strain>
    </source>
</reference>
<feature type="domain" description="Pyrrolo-quinoline quinone repeat" evidence="2">
    <location>
        <begin position="94"/>
        <end position="251"/>
    </location>
</feature>
<dbReference type="Pfam" id="PF13360">
    <property type="entry name" value="PQQ_2"/>
    <property type="match status" value="1"/>
</dbReference>
<gene>
    <name evidence="3" type="ORF">ACA1_208410</name>
</gene>
<name>L8GZL0_ACACF</name>
<feature type="signal peptide" evidence="1">
    <location>
        <begin position="1"/>
        <end position="15"/>
    </location>
</feature>
<dbReference type="EMBL" id="KB007966">
    <property type="protein sequence ID" value="ELR17963.1"/>
    <property type="molecule type" value="Genomic_DNA"/>
</dbReference>
<dbReference type="InterPro" id="IPR011047">
    <property type="entry name" value="Quinoprotein_ADH-like_sf"/>
</dbReference>
<accession>L8GZL0</accession>
<protein>
    <recommendedName>
        <fullName evidence="2">Pyrrolo-quinoline quinone repeat domain-containing protein</fullName>
    </recommendedName>
</protein>
<dbReference type="RefSeq" id="XP_004339980.1">
    <property type="nucleotide sequence ID" value="XM_004339932.1"/>
</dbReference>
<dbReference type="AlphaFoldDB" id="L8GZL0"/>
<keyword evidence="4" id="KW-1185">Reference proteome</keyword>
<dbReference type="PANTHER" id="PTHR46967:SF2">
    <property type="entry name" value="SUSHI, VON WILLEBRAND FACTOR TYPE A, EGF AND PENTRAXIN DOMAIN-CONTAINING PROTEIN 1-LIKE"/>
    <property type="match status" value="1"/>
</dbReference>
<dbReference type="Proteomes" id="UP000011083">
    <property type="component" value="Unassembled WGS sequence"/>
</dbReference>
<dbReference type="SMART" id="SM01411">
    <property type="entry name" value="Ephrin_rec_like"/>
    <property type="match status" value="1"/>
</dbReference>
<evidence type="ECO:0000256" key="1">
    <source>
        <dbReference type="SAM" id="SignalP"/>
    </source>
</evidence>
<evidence type="ECO:0000259" key="2">
    <source>
        <dbReference type="Pfam" id="PF13360"/>
    </source>
</evidence>
<dbReference type="SUPFAM" id="SSF50998">
    <property type="entry name" value="Quinoprotein alcohol dehydrogenase-like"/>
    <property type="match status" value="1"/>
</dbReference>
<dbReference type="InterPro" id="IPR002372">
    <property type="entry name" value="PQQ_rpt_dom"/>
</dbReference>
<sequence length="551" mass="59248">MALLVVALLTPTCSAYWPTLQGNSARQGRLSYPYIRTPPPSDSFRKWSANLSSPDYLDLDLPPYTFGTPAVDSNGTVYATYATSVAPLYSGIVAIFPDGTKRWILGLDTSTGLVAKGSVTLSEDEKLLYVVASNSVAKAVFYALYTDSGTEAWRYTASFSLQGISEPVVYESAVVMGDSRQLYYFADGTRPQLTWKYNYYIQANNTENVYRVAPSISLYNADIIFTCERKYILSLFIDDATLKWVTPLTCNNTLGCDMTGNAASIGDDGTIFVPALDKYNVTTLLVNETTNETTTIDTPHSDFYLFTINAGGRVRHRLKLSSTTEGIGMWQIPAVSVNSQYVYVGGYQPEANLWRVNIQLQNFTSVLQLNGNASSPPIATAGGRGYVVDSTSDLYAYNAVDAIDSWTTPFGDQHYYSSMAFGEDGTIFISDSTSGGLFAYGCPTGTQVGSSGACVPCPAGTYFVTDGRALCPQCPKGKVSDGGGDVSSCQFCPSDSIPSADQTKCVECPAGSQPSFDLTSCTASTPTTTSGSAHRSRSALSLFFSSAFFSA</sequence>
<dbReference type="Gene3D" id="2.10.50.10">
    <property type="entry name" value="Tumor Necrosis Factor Receptor, subunit A, domain 2"/>
    <property type="match status" value="1"/>
</dbReference>
<dbReference type="VEuPathDB" id="AmoebaDB:ACA1_208410"/>
<dbReference type="PANTHER" id="PTHR46967">
    <property type="entry name" value="INSULIN-LIKE GROWTH FACTOR BINDING PROTEIN,N-TERMINAL"/>
    <property type="match status" value="1"/>
</dbReference>
<feature type="chain" id="PRO_5013039749" description="Pyrrolo-quinoline quinone repeat domain-containing protein" evidence="1">
    <location>
        <begin position="16"/>
        <end position="551"/>
    </location>
</feature>
<organism evidence="3 4">
    <name type="scientific">Acanthamoeba castellanii (strain ATCC 30010 / Neff)</name>
    <dbReference type="NCBI Taxonomy" id="1257118"/>
    <lineage>
        <taxon>Eukaryota</taxon>
        <taxon>Amoebozoa</taxon>
        <taxon>Discosea</taxon>
        <taxon>Longamoebia</taxon>
        <taxon>Centramoebida</taxon>
        <taxon>Acanthamoebidae</taxon>
        <taxon>Acanthamoeba</taxon>
    </lineage>
</organism>
<keyword evidence="1" id="KW-0732">Signal</keyword>
<dbReference type="GeneID" id="14918710"/>